<keyword evidence="1" id="KW-0560">Oxidoreductase</keyword>
<gene>
    <name evidence="3" type="ORF">OTU49_007689</name>
</gene>
<dbReference type="Pfam" id="PF00106">
    <property type="entry name" value="adh_short"/>
    <property type="match status" value="1"/>
</dbReference>
<dbReference type="InterPro" id="IPR036291">
    <property type="entry name" value="NAD(P)-bd_dom_sf"/>
</dbReference>
<dbReference type="GO" id="GO:0016491">
    <property type="term" value="F:oxidoreductase activity"/>
    <property type="evidence" value="ECO:0007669"/>
    <property type="project" value="UniProtKB-KW"/>
</dbReference>
<accession>A0AAW0WUD9</accession>
<comment type="caution">
    <text evidence="3">The sequence shown here is derived from an EMBL/GenBank/DDBJ whole genome shotgun (WGS) entry which is preliminary data.</text>
</comment>
<dbReference type="SUPFAM" id="SSF51735">
    <property type="entry name" value="NAD(P)-binding Rossmann-fold domains"/>
    <property type="match status" value="1"/>
</dbReference>
<dbReference type="AlphaFoldDB" id="A0AAW0WUD9"/>
<organism evidence="3 4">
    <name type="scientific">Cherax quadricarinatus</name>
    <name type="common">Australian red claw crayfish</name>
    <dbReference type="NCBI Taxonomy" id="27406"/>
    <lineage>
        <taxon>Eukaryota</taxon>
        <taxon>Metazoa</taxon>
        <taxon>Ecdysozoa</taxon>
        <taxon>Arthropoda</taxon>
        <taxon>Crustacea</taxon>
        <taxon>Multicrustacea</taxon>
        <taxon>Malacostraca</taxon>
        <taxon>Eumalacostraca</taxon>
        <taxon>Eucarida</taxon>
        <taxon>Decapoda</taxon>
        <taxon>Pleocyemata</taxon>
        <taxon>Astacidea</taxon>
        <taxon>Parastacoidea</taxon>
        <taxon>Parastacidae</taxon>
        <taxon>Cherax</taxon>
    </lineage>
</organism>
<dbReference type="PANTHER" id="PTHR43157:SF31">
    <property type="entry name" value="PHOSPHATIDYLINOSITOL-GLYCAN BIOSYNTHESIS CLASS F PROTEIN"/>
    <property type="match status" value="1"/>
</dbReference>
<evidence type="ECO:0008006" key="5">
    <source>
        <dbReference type="Google" id="ProtNLM"/>
    </source>
</evidence>
<dbReference type="CDD" id="cd05327">
    <property type="entry name" value="retinol-DH_like_SDR_c_like"/>
    <property type="match status" value="1"/>
</dbReference>
<evidence type="ECO:0000256" key="1">
    <source>
        <dbReference type="ARBA" id="ARBA00023002"/>
    </source>
</evidence>
<dbReference type="PRINTS" id="PR00081">
    <property type="entry name" value="GDHRDH"/>
</dbReference>
<sequence>DMSSNSLQKYGWTIWNYVMLYALGFWYLVKELCTPHRKPNGIESQHGRVGIVTGGGRGIGLETVHKFLDLDMTVIIAGRNVPALEKAVSELRAQGVQGGTAVCLELDLACMSSVCKFVHDFSALKLPLHLLVNNAGIMFWPWDMTVDGHESHWSVNYLGHFLLTHLLFPHLVANSTLDTPARVVNLTSSAHYMGSIQFSDINNKKNYCPQAAYAQSKLAQMMFTISLAEHQKSCGGSVVVSGVHPGVVATELFQHVAWARNFPLLANTFLKTPEQGCDTVVYVALSKYVKEGGQYYENCTVTTPSRAARRREDRARLWELSCQQLGIDSFGQL</sequence>
<feature type="non-terminal residue" evidence="3">
    <location>
        <position position="1"/>
    </location>
</feature>
<dbReference type="Gene3D" id="3.40.50.720">
    <property type="entry name" value="NAD(P)-binding Rossmann-like Domain"/>
    <property type="match status" value="1"/>
</dbReference>
<dbReference type="InterPro" id="IPR002347">
    <property type="entry name" value="SDR_fam"/>
</dbReference>
<protein>
    <recommendedName>
        <fullName evidence="5">Dehydrogenase/reductase (SDR family) X-linked</fullName>
    </recommendedName>
</protein>
<keyword evidence="2" id="KW-0812">Transmembrane</keyword>
<name>A0AAW0WUD9_CHEQU</name>
<keyword evidence="2" id="KW-1133">Transmembrane helix</keyword>
<dbReference type="Proteomes" id="UP001445076">
    <property type="component" value="Unassembled WGS sequence"/>
</dbReference>
<dbReference type="PANTHER" id="PTHR43157">
    <property type="entry name" value="PHOSPHATIDYLINOSITOL-GLYCAN BIOSYNTHESIS CLASS F PROTEIN-RELATED"/>
    <property type="match status" value="1"/>
</dbReference>
<keyword evidence="4" id="KW-1185">Reference proteome</keyword>
<evidence type="ECO:0000256" key="2">
    <source>
        <dbReference type="SAM" id="Phobius"/>
    </source>
</evidence>
<evidence type="ECO:0000313" key="4">
    <source>
        <dbReference type="Proteomes" id="UP001445076"/>
    </source>
</evidence>
<reference evidence="3 4" key="1">
    <citation type="journal article" date="2024" name="BMC Genomics">
        <title>Genome assembly of redclaw crayfish (Cherax quadricarinatus) provides insights into its immune adaptation and hypoxia tolerance.</title>
        <authorList>
            <person name="Liu Z."/>
            <person name="Zheng J."/>
            <person name="Li H."/>
            <person name="Fang K."/>
            <person name="Wang S."/>
            <person name="He J."/>
            <person name="Zhou D."/>
            <person name="Weng S."/>
            <person name="Chi M."/>
            <person name="Gu Z."/>
            <person name="He J."/>
            <person name="Li F."/>
            <person name="Wang M."/>
        </authorList>
    </citation>
    <scope>NUCLEOTIDE SEQUENCE [LARGE SCALE GENOMIC DNA]</scope>
    <source>
        <strain evidence="3">ZL_2023a</strain>
    </source>
</reference>
<evidence type="ECO:0000313" key="3">
    <source>
        <dbReference type="EMBL" id="KAK8730898.1"/>
    </source>
</evidence>
<dbReference type="EMBL" id="JARKIK010000062">
    <property type="protein sequence ID" value="KAK8730898.1"/>
    <property type="molecule type" value="Genomic_DNA"/>
</dbReference>
<keyword evidence="2" id="KW-0472">Membrane</keyword>
<proteinExistence type="predicted"/>
<feature type="transmembrane region" description="Helical" evidence="2">
    <location>
        <begin position="12"/>
        <end position="29"/>
    </location>
</feature>